<dbReference type="Pfam" id="PF24418">
    <property type="entry name" value="DUF7550"/>
    <property type="match status" value="1"/>
</dbReference>
<accession>A0ABD6ANB4</accession>
<dbReference type="Proteomes" id="UP001596545">
    <property type="component" value="Unassembled WGS sequence"/>
</dbReference>
<dbReference type="AlphaFoldDB" id="A0ABD6ANB4"/>
<evidence type="ECO:0000313" key="3">
    <source>
        <dbReference type="Proteomes" id="UP001596545"/>
    </source>
</evidence>
<evidence type="ECO:0000313" key="2">
    <source>
        <dbReference type="EMBL" id="MFC7324839.1"/>
    </source>
</evidence>
<keyword evidence="1" id="KW-1133">Transmembrane helix</keyword>
<keyword evidence="3" id="KW-1185">Reference proteome</keyword>
<dbReference type="InterPro" id="IPR055972">
    <property type="entry name" value="DUF7550"/>
</dbReference>
<name>A0ABD6ANB4_9EURY</name>
<evidence type="ECO:0000256" key="1">
    <source>
        <dbReference type="SAM" id="Phobius"/>
    </source>
</evidence>
<gene>
    <name evidence="2" type="ORF">ACFQMF_09635</name>
</gene>
<proteinExistence type="predicted"/>
<keyword evidence="1" id="KW-0812">Transmembrane</keyword>
<protein>
    <submittedName>
        <fullName evidence="2">Uncharacterized protein</fullName>
    </submittedName>
</protein>
<keyword evidence="1" id="KW-0472">Membrane</keyword>
<feature type="transmembrane region" description="Helical" evidence="1">
    <location>
        <begin position="26"/>
        <end position="47"/>
    </location>
</feature>
<organism evidence="2 3">
    <name type="scientific">Halorubrum rutilum</name>
    <dbReference type="NCBI Taxonomy" id="1364933"/>
    <lineage>
        <taxon>Archaea</taxon>
        <taxon>Methanobacteriati</taxon>
        <taxon>Methanobacteriota</taxon>
        <taxon>Stenosarchaea group</taxon>
        <taxon>Halobacteria</taxon>
        <taxon>Halobacteriales</taxon>
        <taxon>Haloferacaceae</taxon>
        <taxon>Halorubrum</taxon>
    </lineage>
</organism>
<reference evidence="2 3" key="1">
    <citation type="journal article" date="2019" name="Int. J. Syst. Evol. Microbiol.">
        <title>The Global Catalogue of Microorganisms (GCM) 10K type strain sequencing project: providing services to taxonomists for standard genome sequencing and annotation.</title>
        <authorList>
            <consortium name="The Broad Institute Genomics Platform"/>
            <consortium name="The Broad Institute Genome Sequencing Center for Infectious Disease"/>
            <person name="Wu L."/>
            <person name="Ma J."/>
        </authorList>
    </citation>
    <scope>NUCLEOTIDE SEQUENCE [LARGE SCALE GENOMIC DNA]</scope>
    <source>
        <strain evidence="2 3">CGMCC 1.12554</strain>
    </source>
</reference>
<sequence length="49" mass="5347">MDDHSHDPDPDERVTAPMQSFGNREVGIGAAVTLVGLLIAYVIPFLFSF</sequence>
<comment type="caution">
    <text evidence="2">The sequence shown here is derived from an EMBL/GenBank/DDBJ whole genome shotgun (WGS) entry which is preliminary data.</text>
</comment>
<dbReference type="RefSeq" id="WP_256408881.1">
    <property type="nucleotide sequence ID" value="NZ_JANHDN010000003.1"/>
</dbReference>
<dbReference type="EMBL" id="JBHTBL010000008">
    <property type="protein sequence ID" value="MFC7324839.1"/>
    <property type="molecule type" value="Genomic_DNA"/>
</dbReference>